<proteinExistence type="predicted"/>
<evidence type="ECO:0000313" key="1">
    <source>
        <dbReference type="EMBL" id="MBB3995953.1"/>
    </source>
</evidence>
<accession>A0A7W6ED20</accession>
<comment type="caution">
    <text evidence="1">The sequence shown here is derived from an EMBL/GenBank/DDBJ whole genome shotgun (WGS) entry which is preliminary data.</text>
</comment>
<sequence>MRFSVFFDDVAYRLPLVWGWACSPCNNADMDKQTRRKQAPCPFSAEPSHPPDLVSQGVSRVPVATSAGTSAHHMQCHRAREKLSDATFSAKMLSCASPRNIMLNVVASYRGNRLPLRTHCGKTKTIAESSNRFRRPDFRVWIILGELSAFSFGFLGRRDQMGPDDATTLKCHQYVEKRTDTGSEPRRSLHTIQVPYPAQSQLAATKEMAAIATQKCRPSKTKRIGIMHFKVSLPG</sequence>
<gene>
    <name evidence="1" type="ORF">GGR95_003619</name>
</gene>
<name>A0A7W6ED20_9RHOB</name>
<keyword evidence="2" id="KW-1185">Reference proteome</keyword>
<evidence type="ECO:0000313" key="2">
    <source>
        <dbReference type="Proteomes" id="UP000530268"/>
    </source>
</evidence>
<dbReference type="EMBL" id="JACIEI010000023">
    <property type="protein sequence ID" value="MBB3995953.1"/>
    <property type="molecule type" value="Genomic_DNA"/>
</dbReference>
<dbReference type="Proteomes" id="UP000530268">
    <property type="component" value="Unassembled WGS sequence"/>
</dbReference>
<dbReference type="AlphaFoldDB" id="A0A7W6ED20"/>
<protein>
    <submittedName>
        <fullName evidence="1">Uncharacterized protein</fullName>
    </submittedName>
</protein>
<organism evidence="1 2">
    <name type="scientific">Sulfitobacter undariae</name>
    <dbReference type="NCBI Taxonomy" id="1563671"/>
    <lineage>
        <taxon>Bacteria</taxon>
        <taxon>Pseudomonadati</taxon>
        <taxon>Pseudomonadota</taxon>
        <taxon>Alphaproteobacteria</taxon>
        <taxon>Rhodobacterales</taxon>
        <taxon>Roseobacteraceae</taxon>
        <taxon>Sulfitobacter</taxon>
    </lineage>
</organism>
<reference evidence="1 2" key="1">
    <citation type="submission" date="2020-08" db="EMBL/GenBank/DDBJ databases">
        <title>Genomic Encyclopedia of Type Strains, Phase IV (KMG-IV): sequencing the most valuable type-strain genomes for metagenomic binning, comparative biology and taxonomic classification.</title>
        <authorList>
            <person name="Goeker M."/>
        </authorList>
    </citation>
    <scope>NUCLEOTIDE SEQUENCE [LARGE SCALE GENOMIC DNA]</scope>
    <source>
        <strain evidence="1 2">DSM 102234</strain>
    </source>
</reference>